<feature type="domain" description="cGAS/DncV-like nucleotidyltransferase C-terminal helical" evidence="5">
    <location>
        <begin position="178"/>
        <end position="289"/>
    </location>
</feature>
<keyword evidence="7" id="KW-1185">Reference proteome</keyword>
<name>A0ABD5VA03_9EURY</name>
<sequence length="303" mass="35041">MAINEDTLESWTDPKRAALQSAQDTHTKIRNALNDSDTLDNVEFHDFLQGSYANNTIIRDSSDVDIIVRLDEFQYFNLHDLDPEDQEDVDVKEYDYDYNEFRDDVSSVLQDTYPEGTFDPSGNAIEVSAPGLPLDADVLVCVQHKHYYNYPQGYDGIIFWPTDSISSVINYPTLHRDHGSDKQDDTDDLYKETVRMFKNARKEIVADGYITDDIVASYFIECLLYNVPPGRYVDDLQERYVKIVNYLKDTDFSGWKCQNGVTDLFGSGRTKWDTWHAKLFVDALETYWENASTNSMNARLFQR</sequence>
<dbReference type="CDD" id="cd05400">
    <property type="entry name" value="NT_2-5OAS_ClassI-CCAase"/>
    <property type="match status" value="1"/>
</dbReference>
<dbReference type="EMBL" id="JBHSXQ010000007">
    <property type="protein sequence ID" value="MFC6907083.1"/>
    <property type="molecule type" value="Genomic_DNA"/>
</dbReference>
<evidence type="ECO:0000256" key="3">
    <source>
        <dbReference type="ARBA" id="ARBA00022741"/>
    </source>
</evidence>
<reference evidence="6 7" key="1">
    <citation type="journal article" date="2019" name="Int. J. Syst. Evol. Microbiol.">
        <title>The Global Catalogue of Microorganisms (GCM) 10K type strain sequencing project: providing services to taxonomists for standard genome sequencing and annotation.</title>
        <authorList>
            <consortium name="The Broad Institute Genomics Platform"/>
            <consortium name="The Broad Institute Genome Sequencing Center for Infectious Disease"/>
            <person name="Wu L."/>
            <person name="Ma J."/>
        </authorList>
    </citation>
    <scope>NUCLEOTIDE SEQUENCE [LARGE SCALE GENOMIC DNA]</scope>
    <source>
        <strain evidence="6 7">CGMCC 1.3240</strain>
    </source>
</reference>
<evidence type="ECO:0000256" key="1">
    <source>
        <dbReference type="ARBA" id="ARBA00022679"/>
    </source>
</evidence>
<dbReference type="Proteomes" id="UP001596312">
    <property type="component" value="Unassembled WGS sequence"/>
</dbReference>
<evidence type="ECO:0000259" key="5">
    <source>
        <dbReference type="Pfam" id="PF26305"/>
    </source>
</evidence>
<dbReference type="Pfam" id="PF18144">
    <property type="entry name" value="SMODS"/>
    <property type="match status" value="1"/>
</dbReference>
<dbReference type="InterPro" id="IPR058909">
    <property type="entry name" value="CD_NTase_C"/>
</dbReference>
<evidence type="ECO:0000256" key="2">
    <source>
        <dbReference type="ARBA" id="ARBA00022695"/>
    </source>
</evidence>
<keyword evidence="4" id="KW-0051">Antiviral defense</keyword>
<gene>
    <name evidence="6" type="ORF">ACFQGH_18015</name>
</gene>
<dbReference type="InterPro" id="IPR006116">
    <property type="entry name" value="NT_2-5OAS_ClassI-CCAase"/>
</dbReference>
<proteinExistence type="predicted"/>
<protein>
    <submittedName>
        <fullName evidence="6">Nucleotidyltransferase</fullName>
    </submittedName>
</protein>
<comment type="caution">
    <text evidence="6">The sequence shown here is derived from an EMBL/GenBank/DDBJ whole genome shotgun (WGS) entry which is preliminary data.</text>
</comment>
<keyword evidence="2" id="KW-0548">Nucleotidyltransferase</keyword>
<evidence type="ECO:0000313" key="7">
    <source>
        <dbReference type="Proteomes" id="UP001596312"/>
    </source>
</evidence>
<evidence type="ECO:0000313" key="6">
    <source>
        <dbReference type="EMBL" id="MFC6907083.1"/>
    </source>
</evidence>
<keyword evidence="3" id="KW-0547">Nucleotide-binding</keyword>
<dbReference type="Pfam" id="PF26305">
    <property type="entry name" value="CD_NTase_C"/>
    <property type="match status" value="1"/>
</dbReference>
<keyword evidence="1" id="KW-0808">Transferase</keyword>
<dbReference type="InterPro" id="IPR043519">
    <property type="entry name" value="NT_sf"/>
</dbReference>
<dbReference type="Gene3D" id="3.30.460.10">
    <property type="entry name" value="Beta Polymerase, domain 2"/>
    <property type="match status" value="1"/>
</dbReference>
<dbReference type="RefSeq" id="WP_340605673.1">
    <property type="nucleotide sequence ID" value="NZ_JBBMXV010000007.1"/>
</dbReference>
<evidence type="ECO:0000256" key="4">
    <source>
        <dbReference type="ARBA" id="ARBA00023118"/>
    </source>
</evidence>
<organism evidence="6 7">
    <name type="scientific">Halalkalicoccus tibetensis</name>
    <dbReference type="NCBI Taxonomy" id="175632"/>
    <lineage>
        <taxon>Archaea</taxon>
        <taxon>Methanobacteriati</taxon>
        <taxon>Methanobacteriota</taxon>
        <taxon>Stenosarchaea group</taxon>
        <taxon>Halobacteria</taxon>
        <taxon>Halobacteriales</taxon>
        <taxon>Halococcaceae</taxon>
        <taxon>Halalkalicoccus</taxon>
    </lineage>
</organism>
<dbReference type="SUPFAM" id="SSF81301">
    <property type="entry name" value="Nucleotidyltransferase"/>
    <property type="match status" value="1"/>
</dbReference>
<dbReference type="AlphaFoldDB" id="A0ABD5VA03"/>
<accession>A0ABD5VA03</accession>